<sequence>MTIQSLGVGSGLALDDLVTQLIAAERAPKQTRLDEKEETLDSQISGLGKLKSKMSDFLDTVDELRSDNNLQGREPTITNPDESNEPFTAEAAHSAVKGEYQIAVTQLASGSRLETANAVDGGFSSKTDSVLSSGSGSLTFKIDSTGDSFNINVTAGQTLQQLANAINSSDNNFGINASIIDTGTVNGGAKLVFSSTTTGEGNDLVIVNNNDLADLDRVATTDSTESSTYLTPVVNAQNAKATIDGIEVESTTNEFENTISSVSFEASSVSSKDSLGDFQTSTLKIGYDTEGLDKKIRDFVDNFNALAKEIDTLTKYGTSELEDDGSLAGDFMARSITSGLSSIIGSSVESSALGGLFAIGVELNSDGELEISSNDEFGIGSGEERLKASLEDNFDDIAALFTDEENGIASRLYDYTKEYTTFSGLLSTRERSIKDEKDQLASDREQFELRMLSFEQILRDKYLNLDQTVAKLNQTGSALLASLGQA</sequence>
<dbReference type="InterPro" id="IPR010810">
    <property type="entry name" value="Flagellin_hook_IN_motif"/>
</dbReference>
<feature type="domain" description="Flagellar hook-associated protein 2 N-terminal" evidence="7">
    <location>
        <begin position="10"/>
        <end position="110"/>
    </location>
</feature>
<feature type="domain" description="Flagellar hook-associated protein 2 C-terminal" evidence="8">
    <location>
        <begin position="236"/>
        <end position="474"/>
    </location>
</feature>
<evidence type="ECO:0000256" key="2">
    <source>
        <dbReference type="ARBA" id="ARBA00011255"/>
    </source>
</evidence>
<comment type="subcellular location">
    <subcellularLocation>
        <location evidence="5">Secreted</location>
    </subcellularLocation>
    <subcellularLocation>
        <location evidence="5">Bacterial flagellum</location>
    </subcellularLocation>
</comment>
<name>K6XU31_9ALTE</name>
<evidence type="ECO:0000256" key="5">
    <source>
        <dbReference type="RuleBase" id="RU362066"/>
    </source>
</evidence>
<dbReference type="GO" id="GO:0009424">
    <property type="term" value="C:bacterial-type flagellum hook"/>
    <property type="evidence" value="ECO:0007669"/>
    <property type="project" value="UniProtKB-UniRule"/>
</dbReference>
<dbReference type="Pfam" id="PF07196">
    <property type="entry name" value="Flagellin_IN"/>
    <property type="match status" value="1"/>
</dbReference>
<keyword evidence="9" id="KW-0966">Cell projection</keyword>
<evidence type="ECO:0000256" key="4">
    <source>
        <dbReference type="ARBA" id="ARBA00023143"/>
    </source>
</evidence>
<dbReference type="PANTHER" id="PTHR30288">
    <property type="entry name" value="FLAGELLAR CAP/ASSEMBLY PROTEIN FLID"/>
    <property type="match status" value="1"/>
</dbReference>
<dbReference type="RefSeq" id="WP_008844996.1">
    <property type="nucleotide sequence ID" value="NZ_BAEN01000049.1"/>
</dbReference>
<dbReference type="InterPro" id="IPR040026">
    <property type="entry name" value="FliD"/>
</dbReference>
<evidence type="ECO:0000256" key="1">
    <source>
        <dbReference type="ARBA" id="ARBA00009764"/>
    </source>
</evidence>
<dbReference type="GO" id="GO:0009421">
    <property type="term" value="C:bacterial-type flagellum filament cap"/>
    <property type="evidence" value="ECO:0007669"/>
    <property type="project" value="InterPro"/>
</dbReference>
<dbReference type="InterPro" id="IPR003481">
    <property type="entry name" value="FliD_N"/>
</dbReference>
<dbReference type="eggNOG" id="COG1345">
    <property type="taxonomic scope" value="Bacteria"/>
</dbReference>
<evidence type="ECO:0000313" key="9">
    <source>
        <dbReference type="EMBL" id="GAC15191.1"/>
    </source>
</evidence>
<dbReference type="GO" id="GO:0007155">
    <property type="term" value="P:cell adhesion"/>
    <property type="evidence" value="ECO:0007669"/>
    <property type="project" value="InterPro"/>
</dbReference>
<evidence type="ECO:0000259" key="8">
    <source>
        <dbReference type="Pfam" id="PF07195"/>
    </source>
</evidence>
<keyword evidence="5" id="KW-0964">Secreted</keyword>
<organism evidence="9 10">
    <name type="scientific">Aliiglaciecola lipolytica E3</name>
    <dbReference type="NCBI Taxonomy" id="1127673"/>
    <lineage>
        <taxon>Bacteria</taxon>
        <taxon>Pseudomonadati</taxon>
        <taxon>Pseudomonadota</taxon>
        <taxon>Gammaproteobacteria</taxon>
        <taxon>Alteromonadales</taxon>
        <taxon>Alteromonadaceae</taxon>
        <taxon>Aliiglaciecola</taxon>
    </lineage>
</organism>
<reference evidence="9 10" key="1">
    <citation type="journal article" date="2017" name="Antonie Van Leeuwenhoek">
        <title>Rhizobium rhizosphaerae sp. nov., a novel species isolated from rice rhizosphere.</title>
        <authorList>
            <person name="Zhao J.J."/>
            <person name="Zhang J."/>
            <person name="Zhang R.J."/>
            <person name="Zhang C.W."/>
            <person name="Yin H.Q."/>
            <person name="Zhang X.X."/>
        </authorList>
    </citation>
    <scope>NUCLEOTIDE SEQUENCE [LARGE SCALE GENOMIC DNA]</scope>
    <source>
        <strain evidence="9 10">E3</strain>
    </source>
</reference>
<dbReference type="Pfam" id="PF02465">
    <property type="entry name" value="FliD_N"/>
    <property type="match status" value="1"/>
</dbReference>
<dbReference type="GO" id="GO:0005576">
    <property type="term" value="C:extracellular region"/>
    <property type="evidence" value="ECO:0007669"/>
    <property type="project" value="UniProtKB-SubCell"/>
</dbReference>
<dbReference type="STRING" id="1127673.GLIP_2566"/>
<dbReference type="Pfam" id="PF07195">
    <property type="entry name" value="FliD_C"/>
    <property type="match status" value="1"/>
</dbReference>
<comment type="caution">
    <text evidence="9">The sequence shown here is derived from an EMBL/GenBank/DDBJ whole genome shotgun (WGS) entry which is preliminary data.</text>
</comment>
<evidence type="ECO:0000259" key="7">
    <source>
        <dbReference type="Pfam" id="PF02465"/>
    </source>
</evidence>
<accession>K6XU31</accession>
<evidence type="ECO:0000313" key="10">
    <source>
        <dbReference type="Proteomes" id="UP000006334"/>
    </source>
</evidence>
<feature type="compositionally biased region" description="Polar residues" evidence="6">
    <location>
        <begin position="67"/>
        <end position="81"/>
    </location>
</feature>
<keyword evidence="9" id="KW-0969">Cilium</keyword>
<dbReference type="InterPro" id="IPR010809">
    <property type="entry name" value="FliD_C"/>
</dbReference>
<keyword evidence="10" id="KW-1185">Reference proteome</keyword>
<dbReference type="AlphaFoldDB" id="K6XU31"/>
<comment type="similarity">
    <text evidence="1 5">Belongs to the FliD family.</text>
</comment>
<dbReference type="OrthoDB" id="9810816at2"/>
<keyword evidence="4 5" id="KW-0975">Bacterial flagellum</keyword>
<gene>
    <name evidence="9" type="primary">fliD</name>
    <name evidence="9" type="ORF">GLIP_2566</name>
</gene>
<dbReference type="PANTHER" id="PTHR30288:SF0">
    <property type="entry name" value="FLAGELLAR HOOK-ASSOCIATED PROTEIN 2"/>
    <property type="match status" value="1"/>
</dbReference>
<keyword evidence="9" id="KW-0282">Flagellum</keyword>
<dbReference type="EMBL" id="BAEN01000049">
    <property type="protein sequence ID" value="GAC15191.1"/>
    <property type="molecule type" value="Genomic_DNA"/>
</dbReference>
<evidence type="ECO:0000256" key="3">
    <source>
        <dbReference type="ARBA" id="ARBA00023054"/>
    </source>
</evidence>
<keyword evidence="3" id="KW-0175">Coiled coil</keyword>
<comment type="function">
    <text evidence="5">Required for morphogenesis and for the elongation of the flagellar filament by facilitating polymerization of the flagellin monomers at the tip of growing filament. Forms a capping structure, which prevents flagellin subunits (transported through the central channel of the flagellum) from leaking out without polymerization at the distal end.</text>
</comment>
<comment type="subunit">
    <text evidence="2 5">Homopentamer.</text>
</comment>
<proteinExistence type="inferred from homology"/>
<dbReference type="Proteomes" id="UP000006334">
    <property type="component" value="Unassembled WGS sequence"/>
</dbReference>
<dbReference type="GO" id="GO:0071973">
    <property type="term" value="P:bacterial-type flagellum-dependent cell motility"/>
    <property type="evidence" value="ECO:0007669"/>
    <property type="project" value="TreeGrafter"/>
</dbReference>
<evidence type="ECO:0000256" key="6">
    <source>
        <dbReference type="SAM" id="MobiDB-lite"/>
    </source>
</evidence>
<protein>
    <recommendedName>
        <fullName evidence="5">Flagellar hook-associated protein 2</fullName>
        <shortName evidence="5">HAP2</shortName>
    </recommendedName>
    <alternativeName>
        <fullName evidence="5">Flagellar cap protein</fullName>
    </alternativeName>
</protein>
<feature type="region of interest" description="Disordered" evidence="6">
    <location>
        <begin position="64"/>
        <end position="85"/>
    </location>
</feature>